<evidence type="ECO:0000313" key="6">
    <source>
        <dbReference type="Proteomes" id="UP000027138"/>
    </source>
</evidence>
<organism evidence="5 6">
    <name type="scientific">Jatropha curcas</name>
    <name type="common">Barbados nut</name>
    <dbReference type="NCBI Taxonomy" id="180498"/>
    <lineage>
        <taxon>Eukaryota</taxon>
        <taxon>Viridiplantae</taxon>
        <taxon>Streptophyta</taxon>
        <taxon>Embryophyta</taxon>
        <taxon>Tracheophyta</taxon>
        <taxon>Spermatophyta</taxon>
        <taxon>Magnoliopsida</taxon>
        <taxon>eudicotyledons</taxon>
        <taxon>Gunneridae</taxon>
        <taxon>Pentapetalae</taxon>
        <taxon>rosids</taxon>
        <taxon>fabids</taxon>
        <taxon>Malpighiales</taxon>
        <taxon>Euphorbiaceae</taxon>
        <taxon>Crotonoideae</taxon>
        <taxon>Jatropheae</taxon>
        <taxon>Jatropha</taxon>
    </lineage>
</organism>
<evidence type="ECO:0000259" key="4">
    <source>
        <dbReference type="SMART" id="SM00499"/>
    </source>
</evidence>
<dbReference type="SUPFAM" id="SSF47699">
    <property type="entry name" value="Bifunctional inhibitor/lipid-transfer protein/seed storage 2S albumin"/>
    <property type="match status" value="1"/>
</dbReference>
<dbReference type="GO" id="GO:0008289">
    <property type="term" value="F:lipid binding"/>
    <property type="evidence" value="ECO:0007669"/>
    <property type="project" value="UniProtKB-KW"/>
</dbReference>
<feature type="chain" id="PRO_5001642632" description="Bifunctional inhibitor/plant lipid transfer protein/seed storage helical domain-containing protein" evidence="3">
    <location>
        <begin position="21"/>
        <end position="96"/>
    </location>
</feature>
<evidence type="ECO:0000256" key="1">
    <source>
        <dbReference type="ARBA" id="ARBA00022448"/>
    </source>
</evidence>
<dbReference type="InterPro" id="IPR036312">
    <property type="entry name" value="Bifun_inhib/LTP/seed_sf"/>
</dbReference>
<gene>
    <name evidence="5" type="ORF">JCGZ_13008</name>
</gene>
<dbReference type="EMBL" id="KK914568">
    <property type="protein sequence ID" value="KDP32977.1"/>
    <property type="molecule type" value="Genomic_DNA"/>
</dbReference>
<dbReference type="InterPro" id="IPR033872">
    <property type="entry name" value="nsLTP2"/>
</dbReference>
<dbReference type="InterPro" id="IPR016140">
    <property type="entry name" value="Bifunc_inhib/LTP/seed_store"/>
</dbReference>
<protein>
    <recommendedName>
        <fullName evidence="4">Bifunctional inhibitor/plant lipid transfer protein/seed storage helical domain-containing protein</fullName>
    </recommendedName>
</protein>
<dbReference type="Pfam" id="PF00234">
    <property type="entry name" value="Tryp_alpha_amyl"/>
    <property type="match status" value="1"/>
</dbReference>
<keyword evidence="1" id="KW-0813">Transport</keyword>
<evidence type="ECO:0000256" key="3">
    <source>
        <dbReference type="SAM" id="SignalP"/>
    </source>
</evidence>
<dbReference type="OrthoDB" id="665742at2759"/>
<keyword evidence="6" id="KW-1185">Reference proteome</keyword>
<dbReference type="Gene3D" id="1.10.110.10">
    <property type="entry name" value="Plant lipid-transfer and hydrophobic proteins"/>
    <property type="match status" value="1"/>
</dbReference>
<proteinExistence type="predicted"/>
<dbReference type="CDD" id="cd01959">
    <property type="entry name" value="nsLTP2"/>
    <property type="match status" value="1"/>
</dbReference>
<evidence type="ECO:0000256" key="2">
    <source>
        <dbReference type="ARBA" id="ARBA00023121"/>
    </source>
</evidence>
<keyword evidence="2" id="KW-0446">Lipid-binding</keyword>
<feature type="domain" description="Bifunctional inhibitor/plant lipid transfer protein/seed storage helical" evidence="4">
    <location>
        <begin position="31"/>
        <end position="96"/>
    </location>
</feature>
<dbReference type="GO" id="GO:0006869">
    <property type="term" value="P:lipid transport"/>
    <property type="evidence" value="ECO:0007669"/>
    <property type="project" value="InterPro"/>
</dbReference>
<sequence length="96" mass="10191">MKKFSYSALSLVVVVVVVMAFEVRLSNAVTCSPLALSPCLPAINSSSPPSNDCCVKLREQKPCLCGYLKNPSLKQYVSSPGARRVANSCGVPIPTC</sequence>
<keyword evidence="3" id="KW-0732">Signal</keyword>
<dbReference type="AlphaFoldDB" id="A0A067KA29"/>
<name>A0A067KA29_JATCU</name>
<dbReference type="STRING" id="180498.A0A067KA29"/>
<evidence type="ECO:0000313" key="5">
    <source>
        <dbReference type="EMBL" id="KDP32977.1"/>
    </source>
</evidence>
<dbReference type="Proteomes" id="UP000027138">
    <property type="component" value="Unassembled WGS sequence"/>
</dbReference>
<feature type="signal peptide" evidence="3">
    <location>
        <begin position="1"/>
        <end position="20"/>
    </location>
</feature>
<accession>A0A067KA29</accession>
<dbReference type="PANTHER" id="PTHR33214:SF73">
    <property type="entry name" value="BIFUNCTIONAL INHIBITOR_LIPID-TRANSFER PROTEIN_SEED STORAGE 2S ALBUMIN SUPERFAMILY PROTEIN"/>
    <property type="match status" value="1"/>
</dbReference>
<dbReference type="SMART" id="SM00499">
    <property type="entry name" value="AAI"/>
    <property type="match status" value="1"/>
</dbReference>
<reference evidence="5 6" key="1">
    <citation type="journal article" date="2014" name="PLoS ONE">
        <title>Global Analysis of Gene Expression Profiles in Physic Nut (Jatropha curcas L.) Seedlings Exposed to Salt Stress.</title>
        <authorList>
            <person name="Zhang L."/>
            <person name="Zhang C."/>
            <person name="Wu P."/>
            <person name="Chen Y."/>
            <person name="Li M."/>
            <person name="Jiang H."/>
            <person name="Wu G."/>
        </authorList>
    </citation>
    <scope>NUCLEOTIDE SEQUENCE [LARGE SCALE GENOMIC DNA]</scope>
    <source>
        <strain evidence="6">cv. GZQX0401</strain>
        <tissue evidence="5">Young leaves</tissue>
    </source>
</reference>
<dbReference type="PANTHER" id="PTHR33214">
    <property type="entry name" value="BIFUNCTIONAL INHIBITOR/LIPID-TRANSFER PROTEIN/SEED STORAGE 2S ALBUMIN SUPERFAMILY PROTEIN"/>
    <property type="match status" value="1"/>
</dbReference>